<organism evidence="2 4">
    <name type="scientific">Legionella qingyii</name>
    <dbReference type="NCBI Taxonomy" id="2184757"/>
    <lineage>
        <taxon>Bacteria</taxon>
        <taxon>Pseudomonadati</taxon>
        <taxon>Pseudomonadota</taxon>
        <taxon>Gammaproteobacteria</taxon>
        <taxon>Legionellales</taxon>
        <taxon>Legionellaceae</taxon>
        <taxon>Legionella</taxon>
    </lineage>
</organism>
<dbReference type="SUPFAM" id="SSF52266">
    <property type="entry name" value="SGNH hydrolase"/>
    <property type="match status" value="1"/>
</dbReference>
<dbReference type="AlphaFoldDB" id="A0A317TZI1"/>
<keyword evidence="1" id="KW-0472">Membrane</keyword>
<reference evidence="2 4" key="1">
    <citation type="submission" date="2018-05" db="EMBL/GenBank/DDBJ databases">
        <title>Legionella qingyii sp.nov., whole genome shotgun sequence.</title>
        <authorList>
            <person name="Wu H."/>
            <person name="Zhu Q."/>
            <person name="Hu C."/>
        </authorList>
    </citation>
    <scope>NUCLEOTIDE SEQUENCE [LARGE SCALE GENOMIC DNA]</scope>
    <source>
        <strain evidence="2 4">HEB18</strain>
    </source>
</reference>
<sequence length="483" mass="54025">MGLIKNSSQSIGSGYPKSTGRLKIVLGNSEQSPKKVALMGDSTLDNGYWVNKNKPYDQKTQTVTHQTAVALAHNDSSDSYEIGNFAVDGATTEDLMKYCSLDKVLPRDMDHNGSYVHQLNAVTQWKPDVAVLSVGGNNYREALAITLMKEMNHPQLLLRITPEQAKPAINIAFAQVKAKILKDYKKIIDELIENNPQLSRVVLLSQYYPSITKLTPYFIYTGFSHLARAEGKGRAPFTVVEETMNELYREILNYVATKQKEIVFVDMTSSLNPLGGKHAWQIEPNEQGSVIMGQLIAEAVEYSFPKHQTEQDKNPIARIYMDSDEKQIQSQILKKEDIEQFSVKKIGQFISESRYRHLRLLFSPSSSLAVRFESAYHAITGKQFDDEYTGFPALGLLDLTLAPVMATYLWRVAVDENVHTSFRVMAGSVAGPILFSKMILGLSLMLVLALPILGYDKTVGTLFNKSDATQNQVEHSESNELKV</sequence>
<keyword evidence="5" id="KW-1185">Reference proteome</keyword>
<dbReference type="Gene3D" id="3.40.50.1110">
    <property type="entry name" value="SGNH hydrolase"/>
    <property type="match status" value="1"/>
</dbReference>
<dbReference type="Proteomes" id="UP000287374">
    <property type="component" value="Unassembled WGS sequence"/>
</dbReference>
<evidence type="ECO:0000313" key="4">
    <source>
        <dbReference type="Proteomes" id="UP000247152"/>
    </source>
</evidence>
<dbReference type="EMBL" id="QHJG01000021">
    <property type="protein sequence ID" value="PWY55143.1"/>
    <property type="molecule type" value="Genomic_DNA"/>
</dbReference>
<gene>
    <name evidence="2" type="ORF">DGG96_13255</name>
    <name evidence="3" type="ORF">ELY20_02970</name>
</gene>
<evidence type="ECO:0000256" key="1">
    <source>
        <dbReference type="SAM" id="Phobius"/>
    </source>
</evidence>
<evidence type="ECO:0000313" key="5">
    <source>
        <dbReference type="Proteomes" id="UP000287374"/>
    </source>
</evidence>
<proteinExistence type="predicted"/>
<dbReference type="InterPro" id="IPR001087">
    <property type="entry name" value="GDSL"/>
</dbReference>
<evidence type="ECO:0000313" key="3">
    <source>
        <dbReference type="EMBL" id="RUR25434.1"/>
    </source>
</evidence>
<feature type="transmembrane region" description="Helical" evidence="1">
    <location>
        <begin position="433"/>
        <end position="455"/>
    </location>
</feature>
<dbReference type="Proteomes" id="UP000247152">
    <property type="component" value="Unassembled WGS sequence"/>
</dbReference>
<reference evidence="3 5" key="2">
    <citation type="submission" date="2018-12" db="EMBL/GenBank/DDBJ databases">
        <title>Legionella sp,whole genome shotgun sequence.</title>
        <authorList>
            <person name="Wu H."/>
        </authorList>
    </citation>
    <scope>NUCLEOTIDE SEQUENCE [LARGE SCALE GENOMIC DNA]</scope>
    <source>
        <strain evidence="5">km489</strain>
        <strain evidence="3">Km489</strain>
    </source>
</reference>
<protein>
    <submittedName>
        <fullName evidence="2">SGNH/GDSL hydrolase family protein</fullName>
    </submittedName>
</protein>
<dbReference type="GO" id="GO:0016788">
    <property type="term" value="F:hydrolase activity, acting on ester bonds"/>
    <property type="evidence" value="ECO:0007669"/>
    <property type="project" value="InterPro"/>
</dbReference>
<name>A0A317TZI1_9GAMM</name>
<keyword evidence="1" id="KW-1133">Transmembrane helix</keyword>
<keyword evidence="1" id="KW-0812">Transmembrane</keyword>
<dbReference type="RefSeq" id="WP_110143134.1">
    <property type="nucleotide sequence ID" value="NZ_QHJG01000021.1"/>
</dbReference>
<dbReference type="EMBL" id="RZGX01000003">
    <property type="protein sequence ID" value="RUR25434.1"/>
    <property type="molecule type" value="Genomic_DNA"/>
</dbReference>
<keyword evidence="2" id="KW-0378">Hydrolase</keyword>
<dbReference type="InterPro" id="IPR036514">
    <property type="entry name" value="SGNH_hydro_sf"/>
</dbReference>
<accession>A0A317TZI1</accession>
<dbReference type="OrthoDB" id="5653504at2"/>
<comment type="caution">
    <text evidence="2">The sequence shown here is derived from an EMBL/GenBank/DDBJ whole genome shotgun (WGS) entry which is preliminary data.</text>
</comment>
<feature type="transmembrane region" description="Helical" evidence="1">
    <location>
        <begin position="391"/>
        <end position="413"/>
    </location>
</feature>
<evidence type="ECO:0000313" key="2">
    <source>
        <dbReference type="EMBL" id="PWY55143.1"/>
    </source>
</evidence>
<dbReference type="Pfam" id="PF00657">
    <property type="entry name" value="Lipase_GDSL"/>
    <property type="match status" value="1"/>
</dbReference>